<evidence type="ECO:0000256" key="3">
    <source>
        <dbReference type="ARBA" id="ARBA00013080"/>
    </source>
</evidence>
<evidence type="ECO:0000256" key="4">
    <source>
        <dbReference type="ARBA" id="ARBA00022490"/>
    </source>
</evidence>
<comment type="subcellular location">
    <subcellularLocation>
        <location evidence="9">Cytoplasm</location>
    </subcellularLocation>
</comment>
<comment type="caution">
    <text evidence="9">Lacks conserved residue(s) required for the propagation of feature annotation.</text>
</comment>
<feature type="binding site" evidence="9">
    <location>
        <position position="14"/>
    </location>
    <ligand>
        <name>substrate</name>
    </ligand>
</feature>
<evidence type="ECO:0000256" key="8">
    <source>
        <dbReference type="ARBA" id="ARBA00051712"/>
    </source>
</evidence>
<reference evidence="11" key="1">
    <citation type="submission" date="2020-10" db="EMBL/GenBank/DDBJ databases">
        <authorList>
            <person name="Gilroy R."/>
        </authorList>
    </citation>
    <scope>NUCLEOTIDE SEQUENCE</scope>
    <source>
        <strain evidence="11">ChiSxjej1B13-7041</strain>
    </source>
</reference>
<sequence>MSHMKFTKMQGLGNDYVYVNCFQEKIENPAELARFVSDRHFGVGADGLILIKPTPLADCEMEMYNADGSQGAMCGNGIRCVAKYAYDYGLVDKETITVNTKSGVKTLELTVENGKVSKVRVNMGAPILEARQIPILCSQEQAVQLPLEVDGKTYQITGVSMGNPHAVVCVEDVKGLKLEELGPKFENHPAFPDRVNTEFIRVLDRSTVEMRVWERGSGETLACGTGACAVAVACIVNGYTNERVTVKLLGGDLDIYWDREANLVYMTGPAVTVFDGELFLDKP</sequence>
<comment type="pathway">
    <text evidence="1 9">Amino-acid biosynthesis; L-lysine biosynthesis via DAP pathway; DL-2,6-diaminopimelate from LL-2,6-diaminopimelate: step 1/1.</text>
</comment>
<feature type="active site" description="Proton donor" evidence="9">
    <location>
        <position position="74"/>
    </location>
</feature>
<dbReference type="AlphaFoldDB" id="A0A9D1EIM0"/>
<feature type="site" description="Could be important to modulate the pK values of the two catalytic cysteine residues" evidence="9">
    <location>
        <position position="214"/>
    </location>
</feature>
<organism evidence="11 12">
    <name type="scientific">Candidatus Egerieimonas intestinavium</name>
    <dbReference type="NCBI Taxonomy" id="2840777"/>
    <lineage>
        <taxon>Bacteria</taxon>
        <taxon>Bacillati</taxon>
        <taxon>Bacillota</taxon>
        <taxon>Clostridia</taxon>
        <taxon>Lachnospirales</taxon>
        <taxon>Lachnospiraceae</taxon>
        <taxon>Lachnospiraceae incertae sedis</taxon>
        <taxon>Candidatus Egerieimonas</taxon>
    </lineage>
</organism>
<dbReference type="InterPro" id="IPR018510">
    <property type="entry name" value="DAP_epimerase_AS"/>
</dbReference>
<keyword evidence="5 9" id="KW-0028">Amino-acid biosynthesis</keyword>
<feature type="binding site" evidence="9">
    <location>
        <begin position="214"/>
        <end position="215"/>
    </location>
    <ligand>
        <name>substrate</name>
    </ligand>
</feature>
<feature type="active site" evidence="10">
    <location>
        <position position="74"/>
    </location>
</feature>
<evidence type="ECO:0000256" key="10">
    <source>
        <dbReference type="PROSITE-ProRule" id="PRU10125"/>
    </source>
</evidence>
<feature type="binding site" evidence="9">
    <location>
        <begin position="75"/>
        <end position="76"/>
    </location>
    <ligand>
        <name>substrate</name>
    </ligand>
</feature>
<feature type="binding site" evidence="9">
    <location>
        <begin position="224"/>
        <end position="225"/>
    </location>
    <ligand>
        <name>substrate</name>
    </ligand>
</feature>
<feature type="binding site" evidence="9">
    <location>
        <position position="196"/>
    </location>
    <ligand>
        <name>substrate</name>
    </ligand>
</feature>
<protein>
    <recommendedName>
        <fullName evidence="3 9">Diaminopimelate epimerase</fullName>
        <shortName evidence="9">DAP epimerase</shortName>
        <ecNumber evidence="3 9">5.1.1.7</ecNumber>
    </recommendedName>
    <alternativeName>
        <fullName evidence="9">PLP-independent amino acid racemase</fullName>
    </alternativeName>
</protein>
<gene>
    <name evidence="9" type="primary">dapF</name>
    <name evidence="11" type="ORF">IAB98_02375</name>
</gene>
<dbReference type="PROSITE" id="PS01326">
    <property type="entry name" value="DAP_EPIMERASE"/>
    <property type="match status" value="1"/>
</dbReference>
<dbReference type="FunFam" id="3.10.310.10:FF:000001">
    <property type="entry name" value="Diaminopimelate epimerase"/>
    <property type="match status" value="1"/>
</dbReference>
<dbReference type="GO" id="GO:0005829">
    <property type="term" value="C:cytosol"/>
    <property type="evidence" value="ECO:0007669"/>
    <property type="project" value="TreeGrafter"/>
</dbReference>
<evidence type="ECO:0000256" key="5">
    <source>
        <dbReference type="ARBA" id="ARBA00022605"/>
    </source>
</evidence>
<feature type="active site" description="Proton acceptor" evidence="9">
    <location>
        <position position="223"/>
    </location>
</feature>
<dbReference type="Gene3D" id="3.10.310.10">
    <property type="entry name" value="Diaminopimelate Epimerase, Chain A, domain 1"/>
    <property type="match status" value="2"/>
</dbReference>
<evidence type="ECO:0000256" key="6">
    <source>
        <dbReference type="ARBA" id="ARBA00023154"/>
    </source>
</evidence>
<evidence type="ECO:0000256" key="2">
    <source>
        <dbReference type="ARBA" id="ARBA00010219"/>
    </source>
</evidence>
<keyword evidence="6 9" id="KW-0457">Lysine biosynthesis</keyword>
<name>A0A9D1EIM0_9FIRM</name>
<proteinExistence type="inferred from homology"/>
<reference evidence="11" key="2">
    <citation type="journal article" date="2021" name="PeerJ">
        <title>Extensive microbial diversity within the chicken gut microbiome revealed by metagenomics and culture.</title>
        <authorList>
            <person name="Gilroy R."/>
            <person name="Ravi A."/>
            <person name="Getino M."/>
            <person name="Pursley I."/>
            <person name="Horton D.L."/>
            <person name="Alikhan N.F."/>
            <person name="Baker D."/>
            <person name="Gharbi K."/>
            <person name="Hall N."/>
            <person name="Watson M."/>
            <person name="Adriaenssens E.M."/>
            <person name="Foster-Nyarko E."/>
            <person name="Jarju S."/>
            <person name="Secka A."/>
            <person name="Antonio M."/>
            <person name="Oren A."/>
            <person name="Chaudhuri R.R."/>
            <person name="La Ragione R."/>
            <person name="Hildebrand F."/>
            <person name="Pallen M.J."/>
        </authorList>
    </citation>
    <scope>NUCLEOTIDE SEQUENCE</scope>
    <source>
        <strain evidence="11">ChiSxjej1B13-7041</strain>
    </source>
</reference>
<dbReference type="Pfam" id="PF01678">
    <property type="entry name" value="DAP_epimerase"/>
    <property type="match status" value="2"/>
</dbReference>
<evidence type="ECO:0000256" key="9">
    <source>
        <dbReference type="HAMAP-Rule" id="MF_00197"/>
    </source>
</evidence>
<comment type="subunit">
    <text evidence="9">Homodimer.</text>
</comment>
<dbReference type="PANTHER" id="PTHR31689:SF0">
    <property type="entry name" value="DIAMINOPIMELATE EPIMERASE"/>
    <property type="match status" value="1"/>
</dbReference>
<evidence type="ECO:0000256" key="1">
    <source>
        <dbReference type="ARBA" id="ARBA00005196"/>
    </source>
</evidence>
<dbReference type="GO" id="GO:0008837">
    <property type="term" value="F:diaminopimelate epimerase activity"/>
    <property type="evidence" value="ECO:0007669"/>
    <property type="project" value="UniProtKB-UniRule"/>
</dbReference>
<comment type="caution">
    <text evidence="11">The sequence shown here is derived from an EMBL/GenBank/DDBJ whole genome shotgun (WGS) entry which is preliminary data.</text>
</comment>
<evidence type="ECO:0000313" key="11">
    <source>
        <dbReference type="EMBL" id="HIR92254.1"/>
    </source>
</evidence>
<dbReference type="Proteomes" id="UP000886841">
    <property type="component" value="Unassembled WGS sequence"/>
</dbReference>
<dbReference type="HAMAP" id="MF_00197">
    <property type="entry name" value="DAP_epimerase"/>
    <property type="match status" value="1"/>
</dbReference>
<comment type="function">
    <text evidence="9">Catalyzes the stereoinversion of LL-2,6-diaminopimelate (L,L-DAP) to meso-diaminopimelate (meso-DAP), a precursor of L-lysine and an essential component of the bacterial peptidoglycan.</text>
</comment>
<dbReference type="PANTHER" id="PTHR31689">
    <property type="entry name" value="DIAMINOPIMELATE EPIMERASE, CHLOROPLASTIC"/>
    <property type="match status" value="1"/>
</dbReference>
<evidence type="ECO:0000313" key="12">
    <source>
        <dbReference type="Proteomes" id="UP000886841"/>
    </source>
</evidence>
<comment type="catalytic activity">
    <reaction evidence="8 9">
        <text>(2S,6S)-2,6-diaminopimelate = meso-2,6-diaminopimelate</text>
        <dbReference type="Rhea" id="RHEA:15393"/>
        <dbReference type="ChEBI" id="CHEBI:57609"/>
        <dbReference type="ChEBI" id="CHEBI:57791"/>
        <dbReference type="EC" id="5.1.1.7"/>
    </reaction>
</comment>
<comment type="similarity">
    <text evidence="2 9">Belongs to the diaminopimelate epimerase family.</text>
</comment>
<dbReference type="InterPro" id="IPR001653">
    <property type="entry name" value="DAP_epimerase_DapF"/>
</dbReference>
<accession>A0A9D1EIM0</accession>
<dbReference type="EMBL" id="DVHU01000020">
    <property type="protein sequence ID" value="HIR92254.1"/>
    <property type="molecule type" value="Genomic_DNA"/>
</dbReference>
<evidence type="ECO:0000256" key="7">
    <source>
        <dbReference type="ARBA" id="ARBA00023235"/>
    </source>
</evidence>
<dbReference type="EC" id="5.1.1.7" evidence="3 9"/>
<keyword evidence="4 9" id="KW-0963">Cytoplasm</keyword>
<keyword evidence="7 9" id="KW-0413">Isomerase</keyword>
<feature type="binding site" evidence="9">
    <location>
        <position position="65"/>
    </location>
    <ligand>
        <name>substrate</name>
    </ligand>
</feature>
<dbReference type="GO" id="GO:0009089">
    <property type="term" value="P:lysine biosynthetic process via diaminopimelate"/>
    <property type="evidence" value="ECO:0007669"/>
    <property type="project" value="UniProtKB-UniRule"/>
</dbReference>
<dbReference type="NCBIfam" id="TIGR00652">
    <property type="entry name" value="DapF"/>
    <property type="match status" value="1"/>
</dbReference>
<feature type="binding site" evidence="9">
    <location>
        <position position="163"/>
    </location>
    <ligand>
        <name>substrate</name>
    </ligand>
</feature>
<feature type="site" description="Could be important to modulate the pK values of the two catalytic cysteine residues" evidence="9">
    <location>
        <position position="165"/>
    </location>
</feature>
<dbReference type="SUPFAM" id="SSF54506">
    <property type="entry name" value="Diaminopimelate epimerase-like"/>
    <property type="match status" value="2"/>
</dbReference>